<dbReference type="Proteomes" id="UP000029579">
    <property type="component" value="Unassembled WGS sequence"/>
</dbReference>
<comment type="caution">
    <text evidence="2">The sequence shown here is derived from an EMBL/GenBank/DDBJ whole genome shotgun (WGS) entry which is preliminary data.</text>
</comment>
<feature type="domain" description="PhoU" evidence="1">
    <location>
        <begin position="125"/>
        <end position="201"/>
    </location>
</feature>
<dbReference type="RefSeq" id="WP_037327920.1">
    <property type="nucleotide sequence ID" value="NZ_JRMW01000035.1"/>
</dbReference>
<evidence type="ECO:0000313" key="2">
    <source>
        <dbReference type="EMBL" id="KGF03964.1"/>
    </source>
</evidence>
<proteinExistence type="predicted"/>
<sequence length="205" mass="23602">MRTRFNSDLGSIKDMTREVSQLILISYDRIDLYLDNKNDENLDHVIELYDDIRRAASGIESFCFELLALQQPVAKDLRLLQMEIKLASTFKRIASHLNSAAEILKSYWLSEKEIDFLKNFIKNEKNMLEDGIGAFVSNNKDLALATIEKDQINNDLFMDAINFAADENKNDKISAVELSNKILLFKYFERLGDRLARVADLATRL</sequence>
<dbReference type="eggNOG" id="COG0704">
    <property type="taxonomic scope" value="Bacteria"/>
</dbReference>
<dbReference type="Gene3D" id="1.20.58.220">
    <property type="entry name" value="Phosphate transport system protein phou homolog 2, domain 2"/>
    <property type="match status" value="1"/>
</dbReference>
<accession>A0A095Z651</accession>
<organism evidence="2 3">
    <name type="scientific">Anaerococcus lactolyticus S7-1-13</name>
    <dbReference type="NCBI Taxonomy" id="1284686"/>
    <lineage>
        <taxon>Bacteria</taxon>
        <taxon>Bacillati</taxon>
        <taxon>Bacillota</taxon>
        <taxon>Tissierellia</taxon>
        <taxon>Tissierellales</taxon>
        <taxon>Peptoniphilaceae</taxon>
        <taxon>Anaerococcus</taxon>
    </lineage>
</organism>
<dbReference type="OrthoDB" id="9814256at2"/>
<dbReference type="PANTHER" id="PTHR42930">
    <property type="entry name" value="PHOSPHATE-SPECIFIC TRANSPORT SYSTEM ACCESSORY PROTEIN PHOU"/>
    <property type="match status" value="1"/>
</dbReference>
<gene>
    <name evidence="2" type="ORF">HMPREF1630_05855</name>
</gene>
<dbReference type="GO" id="GO:0030643">
    <property type="term" value="P:intracellular phosphate ion homeostasis"/>
    <property type="evidence" value="ECO:0007669"/>
    <property type="project" value="InterPro"/>
</dbReference>
<dbReference type="SUPFAM" id="SSF109755">
    <property type="entry name" value="PhoU-like"/>
    <property type="match status" value="1"/>
</dbReference>
<dbReference type="InterPro" id="IPR026022">
    <property type="entry name" value="PhoU_dom"/>
</dbReference>
<evidence type="ECO:0000259" key="1">
    <source>
        <dbReference type="Pfam" id="PF01895"/>
    </source>
</evidence>
<reference evidence="2 3" key="1">
    <citation type="submission" date="2014-07" db="EMBL/GenBank/DDBJ databases">
        <authorList>
            <person name="McCorrison J."/>
            <person name="Sanka R."/>
            <person name="Torralba M."/>
            <person name="Gillis M."/>
            <person name="Haft D.H."/>
            <person name="Methe B."/>
            <person name="Sutton G."/>
            <person name="Nelson K.E."/>
        </authorList>
    </citation>
    <scope>NUCLEOTIDE SEQUENCE [LARGE SCALE GENOMIC DNA]</scope>
    <source>
        <strain evidence="2 3">S7-1-13</strain>
    </source>
</reference>
<dbReference type="AlphaFoldDB" id="A0A095Z651"/>
<name>A0A095Z651_9FIRM</name>
<dbReference type="PROSITE" id="PS00018">
    <property type="entry name" value="EF_HAND_1"/>
    <property type="match status" value="1"/>
</dbReference>
<dbReference type="InterPro" id="IPR038078">
    <property type="entry name" value="PhoU-like_sf"/>
</dbReference>
<protein>
    <submittedName>
        <fullName evidence="2">Phosphate uptake regulator PhoU</fullName>
    </submittedName>
</protein>
<dbReference type="InterPro" id="IPR018247">
    <property type="entry name" value="EF_Hand_1_Ca_BS"/>
</dbReference>
<dbReference type="GO" id="GO:0045936">
    <property type="term" value="P:negative regulation of phosphate metabolic process"/>
    <property type="evidence" value="ECO:0007669"/>
    <property type="project" value="InterPro"/>
</dbReference>
<feature type="domain" description="PhoU" evidence="1">
    <location>
        <begin position="24"/>
        <end position="103"/>
    </location>
</feature>
<dbReference type="InterPro" id="IPR028366">
    <property type="entry name" value="PhoU"/>
</dbReference>
<dbReference type="PANTHER" id="PTHR42930:SF3">
    <property type="entry name" value="PHOSPHATE-SPECIFIC TRANSPORT SYSTEM ACCESSORY PROTEIN PHOU"/>
    <property type="match status" value="1"/>
</dbReference>
<dbReference type="EMBL" id="JRMW01000035">
    <property type="protein sequence ID" value="KGF03964.1"/>
    <property type="molecule type" value="Genomic_DNA"/>
</dbReference>
<dbReference type="Pfam" id="PF01895">
    <property type="entry name" value="PhoU"/>
    <property type="match status" value="2"/>
</dbReference>
<evidence type="ECO:0000313" key="3">
    <source>
        <dbReference type="Proteomes" id="UP000029579"/>
    </source>
</evidence>